<keyword evidence="3 7" id="KW-0812">Transmembrane</keyword>
<evidence type="ECO:0000256" key="6">
    <source>
        <dbReference type="ARBA" id="ARBA00024338"/>
    </source>
</evidence>
<keyword evidence="4 7" id="KW-1133">Transmembrane helix</keyword>
<feature type="transmembrane region" description="Helical" evidence="7">
    <location>
        <begin position="111"/>
        <end position="130"/>
    </location>
</feature>
<feature type="transmembrane region" description="Helical" evidence="7">
    <location>
        <begin position="248"/>
        <end position="268"/>
    </location>
</feature>
<dbReference type="Pfam" id="PF07690">
    <property type="entry name" value="MFS_1"/>
    <property type="match status" value="1"/>
</dbReference>
<dbReference type="InterPro" id="IPR011701">
    <property type="entry name" value="MFS"/>
</dbReference>
<feature type="transmembrane region" description="Helical" evidence="7">
    <location>
        <begin position="427"/>
        <end position="452"/>
    </location>
</feature>
<feature type="signal peptide" evidence="8">
    <location>
        <begin position="1"/>
        <end position="26"/>
    </location>
</feature>
<dbReference type="GO" id="GO:0016020">
    <property type="term" value="C:membrane"/>
    <property type="evidence" value="ECO:0007669"/>
    <property type="project" value="UniProtKB-SubCell"/>
</dbReference>
<dbReference type="PANTHER" id="PTHR23505:SF79">
    <property type="entry name" value="PROTEIN SPINSTER"/>
    <property type="match status" value="1"/>
</dbReference>
<evidence type="ECO:0000256" key="7">
    <source>
        <dbReference type="SAM" id="Phobius"/>
    </source>
</evidence>
<name>W4H220_APHAT</name>
<evidence type="ECO:0000256" key="1">
    <source>
        <dbReference type="ARBA" id="ARBA00004141"/>
    </source>
</evidence>
<proteinExistence type="inferred from homology"/>
<feature type="domain" description="Major facilitator superfamily (MFS) profile" evidence="9">
    <location>
        <begin position="10"/>
        <end position="458"/>
    </location>
</feature>
<dbReference type="InterPro" id="IPR044770">
    <property type="entry name" value="MFS_spinster-like"/>
</dbReference>
<feature type="chain" id="PRO_5004841657" description="Major facilitator superfamily (MFS) profile domain-containing protein" evidence="8">
    <location>
        <begin position="27"/>
        <end position="471"/>
    </location>
</feature>
<dbReference type="GO" id="GO:0022857">
    <property type="term" value="F:transmembrane transporter activity"/>
    <property type="evidence" value="ECO:0007669"/>
    <property type="project" value="InterPro"/>
</dbReference>
<feature type="transmembrane region" description="Helical" evidence="7">
    <location>
        <begin position="80"/>
        <end position="99"/>
    </location>
</feature>
<dbReference type="VEuPathDB" id="FungiDB:H257_03322"/>
<evidence type="ECO:0000259" key="9">
    <source>
        <dbReference type="PROSITE" id="PS50850"/>
    </source>
</evidence>
<evidence type="ECO:0000256" key="4">
    <source>
        <dbReference type="ARBA" id="ARBA00022989"/>
    </source>
</evidence>
<feature type="transmembrane region" description="Helical" evidence="7">
    <location>
        <begin position="142"/>
        <end position="162"/>
    </location>
</feature>
<reference evidence="10" key="1">
    <citation type="submission" date="2013-12" db="EMBL/GenBank/DDBJ databases">
        <title>The Genome Sequence of Aphanomyces astaci APO3.</title>
        <authorList>
            <consortium name="The Broad Institute Genomics Platform"/>
            <person name="Russ C."/>
            <person name="Tyler B."/>
            <person name="van West P."/>
            <person name="Dieguez-Uribeondo J."/>
            <person name="Young S.K."/>
            <person name="Zeng Q."/>
            <person name="Gargeya S."/>
            <person name="Fitzgerald M."/>
            <person name="Abouelleil A."/>
            <person name="Alvarado L."/>
            <person name="Chapman S.B."/>
            <person name="Gainer-Dewar J."/>
            <person name="Goldberg J."/>
            <person name="Griggs A."/>
            <person name="Gujja S."/>
            <person name="Hansen M."/>
            <person name="Howarth C."/>
            <person name="Imamovic A."/>
            <person name="Ireland A."/>
            <person name="Larimer J."/>
            <person name="McCowan C."/>
            <person name="Murphy C."/>
            <person name="Pearson M."/>
            <person name="Poon T.W."/>
            <person name="Priest M."/>
            <person name="Roberts A."/>
            <person name="Saif S."/>
            <person name="Shea T."/>
            <person name="Sykes S."/>
            <person name="Wortman J."/>
            <person name="Nusbaum C."/>
            <person name="Birren B."/>
        </authorList>
    </citation>
    <scope>NUCLEOTIDE SEQUENCE [LARGE SCALE GENOMIC DNA]</scope>
    <source>
        <strain evidence="10">APO3</strain>
    </source>
</reference>
<evidence type="ECO:0000256" key="8">
    <source>
        <dbReference type="SAM" id="SignalP"/>
    </source>
</evidence>
<feature type="transmembrane region" description="Helical" evidence="7">
    <location>
        <begin position="340"/>
        <end position="363"/>
    </location>
</feature>
<dbReference type="PANTHER" id="PTHR23505">
    <property type="entry name" value="SPINSTER"/>
    <property type="match status" value="1"/>
</dbReference>
<protein>
    <recommendedName>
        <fullName evidence="9">Major facilitator superfamily (MFS) profile domain-containing protein</fullName>
    </recommendedName>
</protein>
<feature type="transmembrane region" description="Helical" evidence="7">
    <location>
        <begin position="50"/>
        <end position="73"/>
    </location>
</feature>
<accession>W4H220</accession>
<sequence>MSSTTMPPWIFVLLCTISFFGDFDQGITIGAPAQFQYFIQVSHNTTEPGALLGLLSSSFVTTNALSIPLFGYLAMTTKPFRVISMGLAVWIVAVAISSVSKSANSFELLVVGRFLSGVGAASFQCIVPAFINDHSPSSVQTLWLGVYMMSVSLGMISGRIAASTLSTTSWGWNSLYALEGLAMVPLLFLCRFGIPDEFDRISRDVTNESQGLLAESGSAAPKSFFGEVCGVCSNAAFSWLMLGLASSVFFSSGLTMLSTLLLIGVGVFSSETDANVTLGSQALVAIFVGTFLGGVLLDWTSRGAAYKRQYFAIRQLVLGYPVAAGVVLLSVIALPDKTWFLVWNGLSIVVFSSTSPVAMTAMFHSVHPSQRSLAVGLKSLVLHVFGDVPAPVIMGYIKDAWAPHCNSVLVDGVVVLNPECHQDKDGLIQAMMFSLVWMVWAITCFGIALYFARRTMLKEERAKLCAIDNPK</sequence>
<dbReference type="OrthoDB" id="6770063at2759"/>
<comment type="similarity">
    <text evidence="6">Belongs to the major facilitator superfamily. Spinster (TC 2.A.1.49) family.</text>
</comment>
<dbReference type="SUPFAM" id="SSF103473">
    <property type="entry name" value="MFS general substrate transporter"/>
    <property type="match status" value="1"/>
</dbReference>
<dbReference type="EMBL" id="KI913118">
    <property type="protein sequence ID" value="ETV85616.1"/>
    <property type="molecule type" value="Genomic_DNA"/>
</dbReference>
<dbReference type="InterPro" id="IPR036259">
    <property type="entry name" value="MFS_trans_sf"/>
</dbReference>
<comment type="subcellular location">
    <subcellularLocation>
        <location evidence="1">Membrane</location>
        <topology evidence="1">Multi-pass membrane protein</topology>
    </subcellularLocation>
</comment>
<evidence type="ECO:0000256" key="5">
    <source>
        <dbReference type="ARBA" id="ARBA00023136"/>
    </source>
</evidence>
<keyword evidence="2" id="KW-0813">Transport</keyword>
<dbReference type="PROSITE" id="PS50850">
    <property type="entry name" value="MFS"/>
    <property type="match status" value="1"/>
</dbReference>
<feature type="transmembrane region" description="Helical" evidence="7">
    <location>
        <begin position="280"/>
        <end position="299"/>
    </location>
</feature>
<evidence type="ECO:0000256" key="3">
    <source>
        <dbReference type="ARBA" id="ARBA00022692"/>
    </source>
</evidence>
<dbReference type="RefSeq" id="XP_009825634.1">
    <property type="nucleotide sequence ID" value="XM_009827332.1"/>
</dbReference>
<dbReference type="AlphaFoldDB" id="W4H220"/>
<organism evidence="10">
    <name type="scientific">Aphanomyces astaci</name>
    <name type="common">Crayfish plague agent</name>
    <dbReference type="NCBI Taxonomy" id="112090"/>
    <lineage>
        <taxon>Eukaryota</taxon>
        <taxon>Sar</taxon>
        <taxon>Stramenopiles</taxon>
        <taxon>Oomycota</taxon>
        <taxon>Saprolegniomycetes</taxon>
        <taxon>Saprolegniales</taxon>
        <taxon>Verrucalvaceae</taxon>
        <taxon>Aphanomyces</taxon>
    </lineage>
</organism>
<evidence type="ECO:0000256" key="2">
    <source>
        <dbReference type="ARBA" id="ARBA00022448"/>
    </source>
</evidence>
<dbReference type="GeneID" id="20805318"/>
<keyword evidence="5 7" id="KW-0472">Membrane</keyword>
<evidence type="ECO:0000313" key="10">
    <source>
        <dbReference type="EMBL" id="ETV85616.1"/>
    </source>
</evidence>
<dbReference type="InterPro" id="IPR020846">
    <property type="entry name" value="MFS_dom"/>
</dbReference>
<gene>
    <name evidence="10" type="ORF">H257_03322</name>
</gene>
<keyword evidence="8" id="KW-0732">Signal</keyword>
<dbReference type="STRING" id="112090.W4H220"/>
<dbReference type="Gene3D" id="1.20.1250.20">
    <property type="entry name" value="MFS general substrate transporter like domains"/>
    <property type="match status" value="1"/>
</dbReference>
<feature type="transmembrane region" description="Helical" evidence="7">
    <location>
        <begin position="311"/>
        <end position="334"/>
    </location>
</feature>